<dbReference type="PANTHER" id="PTHR34555:SF1">
    <property type="entry name" value="INTEGRAL MEMBRANE HEMOLYSIN-III-LIKE PROTEIN"/>
    <property type="match status" value="1"/>
</dbReference>
<feature type="compositionally biased region" description="Polar residues" evidence="1">
    <location>
        <begin position="86"/>
        <end position="98"/>
    </location>
</feature>
<dbReference type="AlphaFoldDB" id="A0AAD3XVK8"/>
<name>A0AAD3XVK8_NEPGR</name>
<dbReference type="EMBL" id="BSYO01000018">
    <property type="protein sequence ID" value="GMH18134.1"/>
    <property type="molecule type" value="Genomic_DNA"/>
</dbReference>
<feature type="region of interest" description="Disordered" evidence="1">
    <location>
        <begin position="216"/>
        <end position="237"/>
    </location>
</feature>
<organism evidence="2 3">
    <name type="scientific">Nepenthes gracilis</name>
    <name type="common">Slender pitcher plant</name>
    <dbReference type="NCBI Taxonomy" id="150966"/>
    <lineage>
        <taxon>Eukaryota</taxon>
        <taxon>Viridiplantae</taxon>
        <taxon>Streptophyta</taxon>
        <taxon>Embryophyta</taxon>
        <taxon>Tracheophyta</taxon>
        <taxon>Spermatophyta</taxon>
        <taxon>Magnoliopsida</taxon>
        <taxon>eudicotyledons</taxon>
        <taxon>Gunneridae</taxon>
        <taxon>Pentapetalae</taxon>
        <taxon>Caryophyllales</taxon>
        <taxon>Nepenthaceae</taxon>
        <taxon>Nepenthes</taxon>
    </lineage>
</organism>
<dbReference type="Proteomes" id="UP001279734">
    <property type="component" value="Unassembled WGS sequence"/>
</dbReference>
<reference evidence="2" key="1">
    <citation type="submission" date="2023-05" db="EMBL/GenBank/DDBJ databases">
        <title>Nepenthes gracilis genome sequencing.</title>
        <authorList>
            <person name="Fukushima K."/>
        </authorList>
    </citation>
    <scope>NUCLEOTIDE SEQUENCE</scope>
    <source>
        <strain evidence="2">SING2019-196</strain>
    </source>
</reference>
<accession>A0AAD3XVK8</accession>
<feature type="compositionally biased region" description="Polar residues" evidence="1">
    <location>
        <begin position="114"/>
        <end position="139"/>
    </location>
</feature>
<proteinExistence type="predicted"/>
<keyword evidence="3" id="KW-1185">Reference proteome</keyword>
<evidence type="ECO:0000313" key="2">
    <source>
        <dbReference type="EMBL" id="GMH18134.1"/>
    </source>
</evidence>
<evidence type="ECO:0000313" key="3">
    <source>
        <dbReference type="Proteomes" id="UP001279734"/>
    </source>
</evidence>
<feature type="region of interest" description="Disordered" evidence="1">
    <location>
        <begin position="83"/>
        <end position="140"/>
    </location>
</feature>
<sequence>MIYSHNKVKRVGSRSYNDCRLFCCSKACGWASSFCCRFPVNDLNHLRMIDSKFGESGLGNGETDLSLHDKKFPLAVKKTPLRDLQNKNNIIKQKSDGNSPFPKEEGAGKDGVKVSSTKRPPSESPVNPSHHQSPCSSGANGHLVYVRRKFETEVGKNSIDESTCHQAECLQPRKLYPPEDAIQQKAQLKESRIPCFSAFAAIPTASLMTIPSGKPSIPSSLGKSTNTSAVHTSDQKRMTNQNWQERYLEMQMLLRKLDHSSQEDYLHMLRSLSSVELSRHAVELEKRAIQLSLEEGKELQRFNMTPHITEQAFAGLTHTGSLSVSAAVVSQLPCW</sequence>
<evidence type="ECO:0000256" key="1">
    <source>
        <dbReference type="SAM" id="MobiDB-lite"/>
    </source>
</evidence>
<comment type="caution">
    <text evidence="2">The sequence shown here is derived from an EMBL/GenBank/DDBJ whole genome shotgun (WGS) entry which is preliminary data.</text>
</comment>
<dbReference type="PANTHER" id="PTHR34555">
    <property type="entry name" value="INTEGRAL MEMBRANE HEMOLYSIN-III-LIKE PROTEIN"/>
    <property type="match status" value="1"/>
</dbReference>
<gene>
    <name evidence="2" type="ORF">Nepgr_019975</name>
</gene>
<protein>
    <submittedName>
        <fullName evidence="2">Uncharacterized protein</fullName>
    </submittedName>
</protein>
<feature type="compositionally biased region" description="Polar residues" evidence="1">
    <location>
        <begin position="217"/>
        <end position="237"/>
    </location>
</feature>
<feature type="compositionally biased region" description="Basic and acidic residues" evidence="1">
    <location>
        <begin position="102"/>
        <end position="112"/>
    </location>
</feature>